<gene>
    <name evidence="3" type="ORF">METZ01_LOCUS193758</name>
</gene>
<protein>
    <recommendedName>
        <fullName evidence="2">UBC core domain-containing protein</fullName>
    </recommendedName>
</protein>
<dbReference type="InterPro" id="IPR016135">
    <property type="entry name" value="UBQ-conjugating_enzyme/RWD"/>
</dbReference>
<reference evidence="3" key="1">
    <citation type="submission" date="2018-05" db="EMBL/GenBank/DDBJ databases">
        <authorList>
            <person name="Lanie J.A."/>
            <person name="Ng W.-L."/>
            <person name="Kazmierczak K.M."/>
            <person name="Andrzejewski T.M."/>
            <person name="Davidsen T.M."/>
            <person name="Wayne K.J."/>
            <person name="Tettelin H."/>
            <person name="Glass J.I."/>
            <person name="Rusch D."/>
            <person name="Podicherti R."/>
            <person name="Tsui H.-C.T."/>
            <person name="Winkler M.E."/>
        </authorList>
    </citation>
    <scope>NUCLEOTIDE SEQUENCE</scope>
</reference>
<feature type="region of interest" description="Disordered" evidence="1">
    <location>
        <begin position="175"/>
        <end position="234"/>
    </location>
</feature>
<dbReference type="InterPro" id="IPR000608">
    <property type="entry name" value="UBC"/>
</dbReference>
<dbReference type="SUPFAM" id="SSF54495">
    <property type="entry name" value="UBC-like"/>
    <property type="match status" value="1"/>
</dbReference>
<evidence type="ECO:0000313" key="3">
    <source>
        <dbReference type="EMBL" id="SVB40904.1"/>
    </source>
</evidence>
<evidence type="ECO:0000259" key="2">
    <source>
        <dbReference type="Pfam" id="PF00179"/>
    </source>
</evidence>
<name>A0A382DSI0_9ZZZZ</name>
<evidence type="ECO:0000256" key="1">
    <source>
        <dbReference type="SAM" id="MobiDB-lite"/>
    </source>
</evidence>
<organism evidence="3">
    <name type="scientific">marine metagenome</name>
    <dbReference type="NCBI Taxonomy" id="408172"/>
    <lineage>
        <taxon>unclassified sequences</taxon>
        <taxon>metagenomes</taxon>
        <taxon>ecological metagenomes</taxon>
    </lineage>
</organism>
<dbReference type="CDD" id="cd00195">
    <property type="entry name" value="UBCc_UEV"/>
    <property type="match status" value="1"/>
</dbReference>
<dbReference type="AlphaFoldDB" id="A0A382DSI0"/>
<dbReference type="EMBL" id="UINC01040683">
    <property type="protein sequence ID" value="SVB40904.1"/>
    <property type="molecule type" value="Genomic_DNA"/>
</dbReference>
<feature type="compositionally biased region" description="Polar residues" evidence="1">
    <location>
        <begin position="177"/>
        <end position="200"/>
    </location>
</feature>
<accession>A0A382DSI0</accession>
<dbReference type="Gene3D" id="3.10.110.10">
    <property type="entry name" value="Ubiquitin Conjugating Enzyme"/>
    <property type="match status" value="1"/>
</dbReference>
<feature type="domain" description="UBC core" evidence="2">
    <location>
        <begin position="60"/>
        <end position="133"/>
    </location>
</feature>
<sequence>MAHVDPRTRRLNSDHEKMIEIQSRSDFITFETPNQTSGMPPETYVITYRCKGISGIESNRNPVYSEEHKVEVYLHAGYPNQAPKFKWLTPIWHPNIEHKEPFRVCIDNTWWAPGRGLHTVATMLGEMVQYKNYHPYDTPPYPIDREAAQWAMEAEKHGWIGPDHPVDDRELLRPQRIKNSSSVTQTHAPTQGGSANNPETKPTDSAVESSASQEGAARPSRITVIEEGSQDPPY</sequence>
<dbReference type="Pfam" id="PF00179">
    <property type="entry name" value="UQ_con"/>
    <property type="match status" value="1"/>
</dbReference>
<proteinExistence type="predicted"/>